<feature type="domain" description="Glycoside hydrolase family 2 immunoglobulin-like beta-sandwich" evidence="4">
    <location>
        <begin position="248"/>
        <end position="368"/>
    </location>
</feature>
<feature type="domain" description="DUF4982" evidence="6">
    <location>
        <begin position="717"/>
        <end position="776"/>
    </location>
</feature>
<dbReference type="Gene3D" id="2.60.120.260">
    <property type="entry name" value="Galactose-binding domain-like"/>
    <property type="match status" value="1"/>
</dbReference>
<organism evidence="9 10">
    <name type="scientific">Mucilaginibacter robiniae</name>
    <dbReference type="NCBI Taxonomy" id="2728022"/>
    <lineage>
        <taxon>Bacteria</taxon>
        <taxon>Pseudomonadati</taxon>
        <taxon>Bacteroidota</taxon>
        <taxon>Sphingobacteriia</taxon>
        <taxon>Sphingobacteriales</taxon>
        <taxon>Sphingobacteriaceae</taxon>
        <taxon>Mucilaginibacter</taxon>
    </lineage>
</organism>
<dbReference type="InterPro" id="IPR054593">
    <property type="entry name" value="Beta-mannosidase-like_N2"/>
</dbReference>
<keyword evidence="2 9" id="KW-0378">Hydrolase</keyword>
<dbReference type="InterPro" id="IPR008979">
    <property type="entry name" value="Galactose-bd-like_sf"/>
</dbReference>
<dbReference type="InterPro" id="IPR008964">
    <property type="entry name" value="Invasin/intimin_cell_adhesion"/>
</dbReference>
<dbReference type="InterPro" id="IPR051913">
    <property type="entry name" value="GH2_Domain-Containing"/>
</dbReference>
<reference evidence="9 10" key="1">
    <citation type="submission" date="2020-04" db="EMBL/GenBank/DDBJ databases">
        <title>Genome sequencing of novel species.</title>
        <authorList>
            <person name="Heo J."/>
            <person name="Kim S.-J."/>
            <person name="Kim J.-S."/>
            <person name="Hong S.-B."/>
            <person name="Kwon S.-W."/>
        </authorList>
    </citation>
    <scope>NUCLEOTIDE SEQUENCE [LARGE SCALE GENOMIC DNA]</scope>
    <source>
        <strain evidence="9 10">F39-2</strain>
    </source>
</reference>
<dbReference type="SUPFAM" id="SSF49373">
    <property type="entry name" value="Invasin/intimin cell-adhesion fragments"/>
    <property type="match status" value="1"/>
</dbReference>
<dbReference type="Gene3D" id="3.20.20.80">
    <property type="entry name" value="Glycosidases"/>
    <property type="match status" value="1"/>
</dbReference>
<evidence type="ECO:0000256" key="3">
    <source>
        <dbReference type="ARBA" id="ARBA00023295"/>
    </source>
</evidence>
<dbReference type="Pfam" id="PF16355">
    <property type="entry name" value="DUF4982"/>
    <property type="match status" value="1"/>
</dbReference>
<dbReference type="Pfam" id="PF00703">
    <property type="entry name" value="Glyco_hydro_2"/>
    <property type="match status" value="1"/>
</dbReference>
<dbReference type="Pfam" id="PF22666">
    <property type="entry name" value="Glyco_hydro_2_N2"/>
    <property type="match status" value="1"/>
</dbReference>
<dbReference type="InterPro" id="IPR006103">
    <property type="entry name" value="Glyco_hydro_2_cat"/>
</dbReference>
<dbReference type="InterPro" id="IPR006102">
    <property type="entry name" value="Ig-like_GH2"/>
</dbReference>
<dbReference type="Gene3D" id="2.60.40.10">
    <property type="entry name" value="Immunoglobulins"/>
    <property type="match status" value="3"/>
</dbReference>
<dbReference type="PANTHER" id="PTHR42732:SF1">
    <property type="entry name" value="BETA-MANNOSIDASE"/>
    <property type="match status" value="1"/>
</dbReference>
<feature type="domain" description="Glycoside hydrolase family 2" evidence="7">
    <location>
        <begin position="789"/>
        <end position="888"/>
    </location>
</feature>
<evidence type="ECO:0000256" key="2">
    <source>
        <dbReference type="ARBA" id="ARBA00022801"/>
    </source>
</evidence>
<dbReference type="InterPro" id="IPR017853">
    <property type="entry name" value="GH"/>
</dbReference>
<gene>
    <name evidence="9" type="ORF">HH214_15805</name>
</gene>
<keyword evidence="10" id="KW-1185">Reference proteome</keyword>
<evidence type="ECO:0000259" key="8">
    <source>
        <dbReference type="Pfam" id="PF22666"/>
    </source>
</evidence>
<accession>A0A7L5E628</accession>
<dbReference type="NCBIfam" id="NF041463">
    <property type="entry name" value="GalB"/>
    <property type="match status" value="1"/>
</dbReference>
<dbReference type="InterPro" id="IPR013783">
    <property type="entry name" value="Ig-like_fold"/>
</dbReference>
<sequence>MCTMQIGLFAETASIKPSPRERININKGWRFMRYSGEPDHLIYDERPKTYNHNDDIVADTRASETGGVAASRHGLKAWILPSANDFINNPANRHIRPAGNPGSDFAFVQSSFNDTQWRKIDLPHDWAIHEPFYKEANAIVGGGMGRLPVQGVAWYRKKLNIAKADKGKSIYLDIDGAMSYAMVWLNGNLVGGWPYGYNSFRLDLTPYLRYGADNQLAIRLDNPANSSRWYPGAGIYRNVWLTKVQPVHVRQWGTYVRTSNVSASSAKVDLDVDLENRSRTAQRIKTVTEIYVLNDKLEKAGERVTVFPDAVTVLPAQTKLKINQSVTIKNPLLWEPIPSQNSHRYIAITRLYQNGHCVDEYETRFGIRSIMFDSIKGLLVNGKPIRIQGVNQHHDLGALGAAFNVSAAQRQLEMLRDMGCNAIRLAHNPPAPELLELTDRMGFLVIDEIFDCWERGKTPLDFHLIFPEWHEPDLRAFIRRDRNHPSVIAWSFGNEVGEQYTSEAGAALAKQLYDIVKEEDATRTATASMNYAKPDMTFPQVMDLISLNYQGEGIRDAPAYAYLKGIKTSPLYPTFQKQFPDKMIFSSETASALSSRGTYLFPVFEGTSAPVAEGNGGDEKRKYVSAYDLYSAPFGSSPDKVFATQDKYPYVAGEFVWSGWDYLGEPTPYYTARSSYSGIIDLAGFKKDRFYLYQSRWRPDFPVAHILPHWTWPDRIGKITPVHVYSSGNEAELFLNGKSLGRKNRLPYECRFRWDSVMYEPGELKVITYKNHKPWATDRVKTAGKAAALELTASKKVITADGKDLCFITLRVLDSKGTLVPEANNHIKFDVAGLAEIIATDNGDAADLVSFSSKERDAFNGLALVIIKAKPGTSGTIRVKAQSGMLSGQIVIESK</sequence>
<dbReference type="EMBL" id="CP051682">
    <property type="protein sequence ID" value="QJD98441.1"/>
    <property type="molecule type" value="Genomic_DNA"/>
</dbReference>
<dbReference type="InterPro" id="IPR036156">
    <property type="entry name" value="Beta-gal/glucu_dom_sf"/>
</dbReference>
<dbReference type="Pfam" id="PF18565">
    <property type="entry name" value="Glyco_hydro2_C5"/>
    <property type="match status" value="1"/>
</dbReference>
<evidence type="ECO:0000259" key="6">
    <source>
        <dbReference type="Pfam" id="PF16355"/>
    </source>
</evidence>
<name>A0A7L5E628_9SPHI</name>
<dbReference type="InterPro" id="IPR040605">
    <property type="entry name" value="Glyco_hydro2_dom5"/>
</dbReference>
<dbReference type="SUPFAM" id="SSF49785">
    <property type="entry name" value="Galactose-binding domain-like"/>
    <property type="match status" value="1"/>
</dbReference>
<dbReference type="AlphaFoldDB" id="A0A7L5E628"/>
<protein>
    <submittedName>
        <fullName evidence="9">Glycoside hydrolase family 2 protein</fullName>
    </submittedName>
</protein>
<dbReference type="Proteomes" id="UP000503278">
    <property type="component" value="Chromosome"/>
</dbReference>
<feature type="domain" description="Beta-mannosidase-like galactose-binding" evidence="8">
    <location>
        <begin position="153"/>
        <end position="226"/>
    </location>
</feature>
<dbReference type="InterPro" id="IPR006101">
    <property type="entry name" value="Glyco_hydro_2"/>
</dbReference>
<dbReference type="KEGG" id="mrob:HH214_15805"/>
<keyword evidence="3" id="KW-0326">Glycosidase</keyword>
<evidence type="ECO:0000259" key="7">
    <source>
        <dbReference type="Pfam" id="PF18565"/>
    </source>
</evidence>
<dbReference type="InterPro" id="IPR032311">
    <property type="entry name" value="DUF4982"/>
</dbReference>
<feature type="domain" description="Glycoside hydrolase family 2 catalytic" evidence="5">
    <location>
        <begin position="377"/>
        <end position="533"/>
    </location>
</feature>
<dbReference type="SUPFAM" id="SSF51445">
    <property type="entry name" value="(Trans)glycosidases"/>
    <property type="match status" value="1"/>
</dbReference>
<dbReference type="InterPro" id="IPR048229">
    <property type="entry name" value="GalB-like"/>
</dbReference>
<evidence type="ECO:0000313" key="10">
    <source>
        <dbReference type="Proteomes" id="UP000503278"/>
    </source>
</evidence>
<dbReference type="GO" id="GO:0004553">
    <property type="term" value="F:hydrolase activity, hydrolyzing O-glycosyl compounds"/>
    <property type="evidence" value="ECO:0007669"/>
    <property type="project" value="InterPro"/>
</dbReference>
<evidence type="ECO:0000256" key="1">
    <source>
        <dbReference type="ARBA" id="ARBA00007401"/>
    </source>
</evidence>
<dbReference type="PANTHER" id="PTHR42732">
    <property type="entry name" value="BETA-GALACTOSIDASE"/>
    <property type="match status" value="1"/>
</dbReference>
<proteinExistence type="inferred from homology"/>
<comment type="similarity">
    <text evidence="1">Belongs to the glycosyl hydrolase 2 family.</text>
</comment>
<dbReference type="GO" id="GO:0005975">
    <property type="term" value="P:carbohydrate metabolic process"/>
    <property type="evidence" value="ECO:0007669"/>
    <property type="project" value="InterPro"/>
</dbReference>
<evidence type="ECO:0000259" key="4">
    <source>
        <dbReference type="Pfam" id="PF00703"/>
    </source>
</evidence>
<evidence type="ECO:0000259" key="5">
    <source>
        <dbReference type="Pfam" id="PF02836"/>
    </source>
</evidence>
<dbReference type="SUPFAM" id="SSF49303">
    <property type="entry name" value="beta-Galactosidase/glucuronidase domain"/>
    <property type="match status" value="1"/>
</dbReference>
<dbReference type="PRINTS" id="PR00132">
    <property type="entry name" value="GLHYDRLASE2"/>
</dbReference>
<dbReference type="Pfam" id="PF02836">
    <property type="entry name" value="Glyco_hydro_2_C"/>
    <property type="match status" value="1"/>
</dbReference>
<evidence type="ECO:0000313" key="9">
    <source>
        <dbReference type="EMBL" id="QJD98441.1"/>
    </source>
</evidence>